<feature type="domain" description="AB hydrolase-1" evidence="2">
    <location>
        <begin position="49"/>
        <end position="315"/>
    </location>
</feature>
<evidence type="ECO:0000256" key="1">
    <source>
        <dbReference type="ARBA" id="ARBA00022801"/>
    </source>
</evidence>
<sequence>MTSLTPAAHASGVDCSLTTLPVSGPTGGTATVSGQLCKPAGANPGSIQLLVHGGTYNRAYWDLPGVPESYSYQRNMAREGRATFAVDRLGTGASTRPLSLPMLISVEARSLHEVVQHLRAGRVGGTAYEKVVIVGHSVGSGIVAQEAATYHDVDGVVLSGMTHMPAVPVLALGAGLGLQPVFLDNLLATLGSDPLYFTTRPGARAGLFYAMDDAEQLVVNADEATKDQVSVPGMGTVAVFGIVLPTTYGIDVPVFQAVGTQDVLFCGLLALRDCSNAANLRAQEAVYYRPEAQLETYVLPGAGHSLALHRNAEDYRDATRAWLSSKFGM</sequence>
<dbReference type="Gene3D" id="3.40.50.1820">
    <property type="entry name" value="alpha/beta hydrolase"/>
    <property type="match status" value="1"/>
</dbReference>
<dbReference type="Pfam" id="PF12697">
    <property type="entry name" value="Abhydrolase_6"/>
    <property type="match status" value="1"/>
</dbReference>
<dbReference type="GO" id="GO:0016787">
    <property type="term" value="F:hydrolase activity"/>
    <property type="evidence" value="ECO:0007669"/>
    <property type="project" value="UniProtKB-KW"/>
</dbReference>
<reference evidence="3 4" key="1">
    <citation type="submission" date="2020-03" db="EMBL/GenBank/DDBJ databases">
        <title>Isolation and identification of active actinomycetes.</title>
        <authorList>
            <person name="Sun X."/>
        </authorList>
    </citation>
    <scope>NUCLEOTIDE SEQUENCE [LARGE SCALE GENOMIC DNA]</scope>
    <source>
        <strain evidence="3 4">NEAU-D13</strain>
    </source>
</reference>
<protein>
    <submittedName>
        <fullName evidence="3">Alpha/beta hydrolase</fullName>
    </submittedName>
</protein>
<dbReference type="Proteomes" id="UP000481360">
    <property type="component" value="Unassembled WGS sequence"/>
</dbReference>
<evidence type="ECO:0000259" key="2">
    <source>
        <dbReference type="Pfam" id="PF12697"/>
    </source>
</evidence>
<evidence type="ECO:0000313" key="4">
    <source>
        <dbReference type="Proteomes" id="UP000481360"/>
    </source>
</evidence>
<dbReference type="PANTHER" id="PTHR43798:SF31">
    <property type="entry name" value="AB HYDROLASE SUPERFAMILY PROTEIN YCLE"/>
    <property type="match status" value="1"/>
</dbReference>
<proteinExistence type="predicted"/>
<accession>A0A7C9RRY3</accession>
<dbReference type="AlphaFoldDB" id="A0A7C9RRY3"/>
<dbReference type="InterPro" id="IPR000073">
    <property type="entry name" value="AB_hydrolase_1"/>
</dbReference>
<keyword evidence="1 3" id="KW-0378">Hydrolase</keyword>
<dbReference type="GO" id="GO:0016020">
    <property type="term" value="C:membrane"/>
    <property type="evidence" value="ECO:0007669"/>
    <property type="project" value="TreeGrafter"/>
</dbReference>
<dbReference type="SUPFAM" id="SSF53474">
    <property type="entry name" value="alpha/beta-Hydrolases"/>
    <property type="match status" value="1"/>
</dbReference>
<evidence type="ECO:0000313" key="3">
    <source>
        <dbReference type="EMBL" id="NGY61488.1"/>
    </source>
</evidence>
<gene>
    <name evidence="3" type="ORF">G7043_21410</name>
</gene>
<name>A0A7C9RRY3_9PSEU</name>
<dbReference type="RefSeq" id="WP_166047957.1">
    <property type="nucleotide sequence ID" value="NZ_JAAMPJ010000005.1"/>
</dbReference>
<organism evidence="3 4">
    <name type="scientific">Lentzea alba</name>
    <dbReference type="NCBI Taxonomy" id="2714351"/>
    <lineage>
        <taxon>Bacteria</taxon>
        <taxon>Bacillati</taxon>
        <taxon>Actinomycetota</taxon>
        <taxon>Actinomycetes</taxon>
        <taxon>Pseudonocardiales</taxon>
        <taxon>Pseudonocardiaceae</taxon>
        <taxon>Lentzea</taxon>
    </lineage>
</organism>
<dbReference type="InterPro" id="IPR029058">
    <property type="entry name" value="AB_hydrolase_fold"/>
</dbReference>
<keyword evidence="4" id="KW-1185">Reference proteome</keyword>
<dbReference type="PANTHER" id="PTHR43798">
    <property type="entry name" value="MONOACYLGLYCEROL LIPASE"/>
    <property type="match status" value="1"/>
</dbReference>
<dbReference type="InterPro" id="IPR050266">
    <property type="entry name" value="AB_hydrolase_sf"/>
</dbReference>
<dbReference type="EMBL" id="JAAMPJ010000005">
    <property type="protein sequence ID" value="NGY61488.1"/>
    <property type="molecule type" value="Genomic_DNA"/>
</dbReference>
<comment type="caution">
    <text evidence="3">The sequence shown here is derived from an EMBL/GenBank/DDBJ whole genome shotgun (WGS) entry which is preliminary data.</text>
</comment>